<dbReference type="EMBL" id="MU001640">
    <property type="protein sequence ID" value="KAF2479878.1"/>
    <property type="molecule type" value="Genomic_DNA"/>
</dbReference>
<evidence type="ECO:0000256" key="2">
    <source>
        <dbReference type="ARBA" id="ARBA00022857"/>
    </source>
</evidence>
<evidence type="ECO:0000259" key="4">
    <source>
        <dbReference type="Pfam" id="PF00248"/>
    </source>
</evidence>
<dbReference type="CDD" id="cd19079">
    <property type="entry name" value="AKR_EcYajO-like"/>
    <property type="match status" value="1"/>
</dbReference>
<dbReference type="SUPFAM" id="SSF51430">
    <property type="entry name" value="NAD(P)-linked oxidoreductase"/>
    <property type="match status" value="1"/>
</dbReference>
<accession>A0A6A6PIL1</accession>
<dbReference type="PANTHER" id="PTHR43364">
    <property type="entry name" value="NADH-SPECIFIC METHYLGLYOXAL REDUCTASE-RELATED"/>
    <property type="match status" value="1"/>
</dbReference>
<dbReference type="GO" id="GO:0005829">
    <property type="term" value="C:cytosol"/>
    <property type="evidence" value="ECO:0007669"/>
    <property type="project" value="UniProtKB-ARBA"/>
</dbReference>
<proteinExistence type="inferred from homology"/>
<dbReference type="RefSeq" id="XP_033586448.1">
    <property type="nucleotide sequence ID" value="XM_033735661.1"/>
</dbReference>
<evidence type="ECO:0000313" key="5">
    <source>
        <dbReference type="EMBL" id="KAF2479878.1"/>
    </source>
</evidence>
<dbReference type="InterPro" id="IPR050523">
    <property type="entry name" value="AKR_Detox_Biosynth"/>
</dbReference>
<name>A0A6A6PIL1_9PEZI</name>
<feature type="domain" description="NADP-dependent oxidoreductase" evidence="4">
    <location>
        <begin position="27"/>
        <end position="334"/>
    </location>
</feature>
<dbReference type="AlphaFoldDB" id="A0A6A6PIL1"/>
<dbReference type="InterPro" id="IPR036812">
    <property type="entry name" value="NAD(P)_OxRdtase_dom_sf"/>
</dbReference>
<keyword evidence="2" id="KW-0521">NADP</keyword>
<dbReference type="FunFam" id="3.20.20.100:FF:000004">
    <property type="entry name" value="Oxidoreductase, aldo/keto reductase"/>
    <property type="match status" value="1"/>
</dbReference>
<keyword evidence="6" id="KW-1185">Reference proteome</keyword>
<comment type="similarity">
    <text evidence="1">Belongs to the aldo/keto reductase family.</text>
</comment>
<keyword evidence="3" id="KW-0560">Oxidoreductase</keyword>
<dbReference type="Gene3D" id="3.20.20.100">
    <property type="entry name" value="NADP-dependent oxidoreductase domain"/>
    <property type="match status" value="1"/>
</dbReference>
<dbReference type="PANTHER" id="PTHR43364:SF9">
    <property type="entry name" value="OXIDOREDUCTASE"/>
    <property type="match status" value="1"/>
</dbReference>
<dbReference type="GeneID" id="54476663"/>
<evidence type="ECO:0000256" key="3">
    <source>
        <dbReference type="ARBA" id="ARBA00023002"/>
    </source>
</evidence>
<reference evidence="5" key="1">
    <citation type="journal article" date="2020" name="Stud. Mycol.">
        <title>101 Dothideomycetes genomes: a test case for predicting lifestyles and emergence of pathogens.</title>
        <authorList>
            <person name="Haridas S."/>
            <person name="Albert R."/>
            <person name="Binder M."/>
            <person name="Bloem J."/>
            <person name="Labutti K."/>
            <person name="Salamov A."/>
            <person name="Andreopoulos B."/>
            <person name="Baker S."/>
            <person name="Barry K."/>
            <person name="Bills G."/>
            <person name="Bluhm B."/>
            <person name="Cannon C."/>
            <person name="Castanera R."/>
            <person name="Culley D."/>
            <person name="Daum C."/>
            <person name="Ezra D."/>
            <person name="Gonzalez J."/>
            <person name="Henrissat B."/>
            <person name="Kuo A."/>
            <person name="Liang C."/>
            <person name="Lipzen A."/>
            <person name="Lutzoni F."/>
            <person name="Magnuson J."/>
            <person name="Mondo S."/>
            <person name="Nolan M."/>
            <person name="Ohm R."/>
            <person name="Pangilinan J."/>
            <person name="Park H.-J."/>
            <person name="Ramirez L."/>
            <person name="Alfaro M."/>
            <person name="Sun H."/>
            <person name="Tritt A."/>
            <person name="Yoshinaga Y."/>
            <person name="Zwiers L.-H."/>
            <person name="Turgeon B."/>
            <person name="Goodwin S."/>
            <person name="Spatafora J."/>
            <person name="Crous P."/>
            <person name="Grigoriev I."/>
        </authorList>
    </citation>
    <scope>NUCLEOTIDE SEQUENCE</scope>
    <source>
        <strain evidence="5">CBS 113389</strain>
    </source>
</reference>
<sequence length="354" mass="39484">MASTTSNLPKATYRQLGQSGLRVSNPILGAMSIGDARWQPWVIEEADALPLLKAAYDRGINTWDTANVYSNGVSEILIAKAIKKYAIPRHKLVIATKCCGTVREGNDAETLALKDVDKTVDYVNQRGLSRQGIFNAVNASLQRLETDYIDLLQIHRFDATVPVEETMKALHDLVQSGKVRYLGASSMWAVQFAKMQWVAERHGWTKFVSMQGYYNLLYREEEREMNRFCYETGVGLIPWGPLSQGSLARPVAETGQTTRSQGKEITTEADKAIIQRVQELAEKKGWPMAHVALAWINARISSPIIGFSSAKRMDEAVEAGGKALSEEEERYLEEPYLPKQVAGFDTSLKIPKPT</sequence>
<dbReference type="Pfam" id="PF00248">
    <property type="entry name" value="Aldo_ket_red"/>
    <property type="match status" value="1"/>
</dbReference>
<gene>
    <name evidence="5" type="ORF">BDY17DRAFT_312813</name>
</gene>
<protein>
    <submittedName>
        <fullName evidence="5">NADP-dependent oxidoreductase domain-containing protein</fullName>
    </submittedName>
</protein>
<organism evidence="5 6">
    <name type="scientific">Neohortaea acidophila</name>
    <dbReference type="NCBI Taxonomy" id="245834"/>
    <lineage>
        <taxon>Eukaryota</taxon>
        <taxon>Fungi</taxon>
        <taxon>Dikarya</taxon>
        <taxon>Ascomycota</taxon>
        <taxon>Pezizomycotina</taxon>
        <taxon>Dothideomycetes</taxon>
        <taxon>Dothideomycetidae</taxon>
        <taxon>Mycosphaerellales</taxon>
        <taxon>Teratosphaeriaceae</taxon>
        <taxon>Neohortaea</taxon>
    </lineage>
</organism>
<dbReference type="OrthoDB" id="48988at2759"/>
<evidence type="ECO:0000256" key="1">
    <source>
        <dbReference type="ARBA" id="ARBA00007905"/>
    </source>
</evidence>
<dbReference type="Proteomes" id="UP000799767">
    <property type="component" value="Unassembled WGS sequence"/>
</dbReference>
<dbReference type="InterPro" id="IPR023210">
    <property type="entry name" value="NADP_OxRdtase_dom"/>
</dbReference>
<evidence type="ECO:0000313" key="6">
    <source>
        <dbReference type="Proteomes" id="UP000799767"/>
    </source>
</evidence>
<dbReference type="GO" id="GO:0016491">
    <property type="term" value="F:oxidoreductase activity"/>
    <property type="evidence" value="ECO:0007669"/>
    <property type="project" value="UniProtKB-KW"/>
</dbReference>